<dbReference type="Proteomes" id="UP001335665">
    <property type="component" value="Unassembled WGS sequence"/>
</dbReference>
<proteinExistence type="predicted"/>
<accession>A0ABU7SUA6</accession>
<evidence type="ECO:0000313" key="2">
    <source>
        <dbReference type="Proteomes" id="UP001335665"/>
    </source>
</evidence>
<dbReference type="EMBL" id="JAQSFA010000020">
    <property type="protein sequence ID" value="MEE6701650.1"/>
    <property type="molecule type" value="Genomic_DNA"/>
</dbReference>
<keyword evidence="2" id="KW-1185">Reference proteome</keyword>
<organism evidence="1 2">
    <name type="scientific">Limosilactobacillus pontis</name>
    <dbReference type="NCBI Taxonomy" id="35787"/>
    <lineage>
        <taxon>Bacteria</taxon>
        <taxon>Bacillati</taxon>
        <taxon>Bacillota</taxon>
        <taxon>Bacilli</taxon>
        <taxon>Lactobacillales</taxon>
        <taxon>Lactobacillaceae</taxon>
        <taxon>Limosilactobacillus</taxon>
    </lineage>
</organism>
<comment type="caution">
    <text evidence="1">The sequence shown here is derived from an EMBL/GenBank/DDBJ whole genome shotgun (WGS) entry which is preliminary data.</text>
</comment>
<evidence type="ECO:0000313" key="1">
    <source>
        <dbReference type="EMBL" id="MEE6701650.1"/>
    </source>
</evidence>
<name>A0ABU7SUA6_9LACO</name>
<gene>
    <name evidence="1" type="ORF">PS396_07560</name>
</gene>
<protein>
    <submittedName>
        <fullName evidence="1">Uncharacterized protein</fullName>
    </submittedName>
</protein>
<dbReference type="RefSeq" id="WP_331192167.1">
    <property type="nucleotide sequence ID" value="NZ_JAQSEN010000017.1"/>
</dbReference>
<sequence>MWTNFLQEWGYLGRWLQDYVLYYHLDHELVNQAFTNKIAADHDYHVFLHPTDYSVDDLVAVFQRHATSRLYQKSATHFAALLKVIWQAVVMRELNTLTTMPLVSR</sequence>
<reference evidence="1 2" key="1">
    <citation type="submission" date="2023-02" db="EMBL/GenBank/DDBJ databases">
        <title>The predominant lactic acid bacteria and yeasts involved in the spontaneous fermentation of millet during the production of the traditional porridge Hausa koko in Ghana.</title>
        <authorList>
            <person name="Atter A."/>
            <person name="Diaz M."/>
        </authorList>
    </citation>
    <scope>NUCLEOTIDE SEQUENCE [LARGE SCALE GENOMIC DNA]</scope>
    <source>
        <strain evidence="1 2">FI11552</strain>
    </source>
</reference>